<dbReference type="PANTHER" id="PTHR30146:SF155">
    <property type="entry name" value="ALANINE RACEMASE"/>
    <property type="match status" value="1"/>
</dbReference>
<dbReference type="PROSITE" id="PS50932">
    <property type="entry name" value="HTH_LACI_2"/>
    <property type="match status" value="1"/>
</dbReference>
<dbReference type="InterPro" id="IPR000843">
    <property type="entry name" value="HTH_LacI"/>
</dbReference>
<dbReference type="InterPro" id="IPR046335">
    <property type="entry name" value="LacI/GalR-like_sensor"/>
</dbReference>
<dbReference type="Proteomes" id="UP001145799">
    <property type="component" value="Unassembled WGS sequence"/>
</dbReference>
<evidence type="ECO:0000313" key="7">
    <source>
        <dbReference type="EMBL" id="MDR7337920.1"/>
    </source>
</evidence>
<dbReference type="PANTHER" id="PTHR30146">
    <property type="entry name" value="LACI-RELATED TRANSCRIPTIONAL REPRESSOR"/>
    <property type="match status" value="1"/>
</dbReference>
<evidence type="ECO:0000313" key="8">
    <source>
        <dbReference type="Proteomes" id="UP001145799"/>
    </source>
</evidence>
<organism evidence="6 8">
    <name type="scientific">Glycomyces lechevalierae</name>
    <dbReference type="NCBI Taxonomy" id="256034"/>
    <lineage>
        <taxon>Bacteria</taxon>
        <taxon>Bacillati</taxon>
        <taxon>Actinomycetota</taxon>
        <taxon>Actinomycetes</taxon>
        <taxon>Glycomycetales</taxon>
        <taxon>Glycomycetaceae</taxon>
        <taxon>Glycomyces</taxon>
    </lineage>
</organism>
<dbReference type="InterPro" id="IPR028082">
    <property type="entry name" value="Peripla_BP_I"/>
</dbReference>
<name>A0A9X3PGR9_9ACTN</name>
<dbReference type="CDD" id="cd06267">
    <property type="entry name" value="PBP1_LacI_sugar_binding-like"/>
    <property type="match status" value="1"/>
</dbReference>
<evidence type="ECO:0000256" key="1">
    <source>
        <dbReference type="ARBA" id="ARBA00023015"/>
    </source>
</evidence>
<protein>
    <submittedName>
        <fullName evidence="7">DNA-binding LacI/PurR family transcriptional regulator</fullName>
    </submittedName>
    <submittedName>
        <fullName evidence="6">LacI family DNA-binding transcriptional regulator</fullName>
    </submittedName>
</protein>
<feature type="compositionally biased region" description="Low complexity" evidence="4">
    <location>
        <begin position="1"/>
        <end position="20"/>
    </location>
</feature>
<accession>A0A9X3PGR9</accession>
<dbReference type="Pfam" id="PF00356">
    <property type="entry name" value="LacI"/>
    <property type="match status" value="1"/>
</dbReference>
<dbReference type="SMART" id="SM00354">
    <property type="entry name" value="HTH_LACI"/>
    <property type="match status" value="1"/>
</dbReference>
<feature type="domain" description="HTH lacI-type" evidence="5">
    <location>
        <begin position="20"/>
        <end position="74"/>
    </location>
</feature>
<dbReference type="GO" id="GO:0003700">
    <property type="term" value="F:DNA-binding transcription factor activity"/>
    <property type="evidence" value="ECO:0007669"/>
    <property type="project" value="TreeGrafter"/>
</dbReference>
<keyword evidence="3" id="KW-0804">Transcription</keyword>
<comment type="caution">
    <text evidence="6">The sequence shown here is derived from an EMBL/GenBank/DDBJ whole genome shotgun (WGS) entry which is preliminary data.</text>
</comment>
<reference evidence="7 9" key="2">
    <citation type="submission" date="2023-07" db="EMBL/GenBank/DDBJ databases">
        <title>Sequencing the genomes of 1000 actinobacteria strains.</title>
        <authorList>
            <person name="Klenk H.-P."/>
        </authorList>
    </citation>
    <scope>NUCLEOTIDE SEQUENCE [LARGE SCALE GENOMIC DNA]</scope>
    <source>
        <strain evidence="7 9">DSM 44724</strain>
    </source>
</reference>
<evidence type="ECO:0000256" key="3">
    <source>
        <dbReference type="ARBA" id="ARBA00023163"/>
    </source>
</evidence>
<evidence type="ECO:0000256" key="4">
    <source>
        <dbReference type="SAM" id="MobiDB-lite"/>
    </source>
</evidence>
<dbReference type="Pfam" id="PF13377">
    <property type="entry name" value="Peripla_BP_3"/>
    <property type="match status" value="1"/>
</dbReference>
<keyword evidence="1" id="KW-0805">Transcription regulation</keyword>
<dbReference type="Gene3D" id="3.40.50.2300">
    <property type="match status" value="2"/>
</dbReference>
<keyword evidence="2 6" id="KW-0238">DNA-binding</keyword>
<dbReference type="InterPro" id="IPR010982">
    <property type="entry name" value="Lambda_DNA-bd_dom_sf"/>
</dbReference>
<dbReference type="EMBL" id="JAVDYD010000001">
    <property type="protein sequence ID" value="MDR7337920.1"/>
    <property type="molecule type" value="Genomic_DNA"/>
</dbReference>
<dbReference type="SUPFAM" id="SSF53822">
    <property type="entry name" value="Periplasmic binding protein-like I"/>
    <property type="match status" value="1"/>
</dbReference>
<dbReference type="Proteomes" id="UP001183604">
    <property type="component" value="Unassembled WGS sequence"/>
</dbReference>
<proteinExistence type="predicted"/>
<dbReference type="AlphaFoldDB" id="A0A9X3PGR9"/>
<dbReference type="SUPFAM" id="SSF47413">
    <property type="entry name" value="lambda repressor-like DNA-binding domains"/>
    <property type="match status" value="1"/>
</dbReference>
<gene>
    <name evidence="7" type="ORF">J2S69_001639</name>
    <name evidence="6" type="ORF">O2L01_06510</name>
</gene>
<evidence type="ECO:0000259" key="5">
    <source>
        <dbReference type="PROSITE" id="PS50932"/>
    </source>
</evidence>
<dbReference type="Gene3D" id="1.10.260.40">
    <property type="entry name" value="lambda repressor-like DNA-binding domains"/>
    <property type="match status" value="1"/>
</dbReference>
<dbReference type="CDD" id="cd01392">
    <property type="entry name" value="HTH_LacI"/>
    <property type="match status" value="1"/>
</dbReference>
<evidence type="ECO:0000313" key="9">
    <source>
        <dbReference type="Proteomes" id="UP001183604"/>
    </source>
</evidence>
<keyword evidence="9" id="KW-1185">Reference proteome</keyword>
<evidence type="ECO:0000313" key="6">
    <source>
        <dbReference type="EMBL" id="MDA1384627.1"/>
    </source>
</evidence>
<evidence type="ECO:0000256" key="2">
    <source>
        <dbReference type="ARBA" id="ARBA00023125"/>
    </source>
</evidence>
<dbReference type="EMBL" id="JAPZVQ010000003">
    <property type="protein sequence ID" value="MDA1384627.1"/>
    <property type="molecule type" value="Genomic_DNA"/>
</dbReference>
<dbReference type="GO" id="GO:0000976">
    <property type="term" value="F:transcription cis-regulatory region binding"/>
    <property type="evidence" value="ECO:0007669"/>
    <property type="project" value="TreeGrafter"/>
</dbReference>
<reference evidence="6" key="1">
    <citation type="submission" date="2022-12" db="EMBL/GenBank/DDBJ databases">
        <title>Gycomyces niveus sp.nov., a novel actinomycete isolated from soil in Shouguang.</title>
        <authorList>
            <person name="Yang X."/>
        </authorList>
    </citation>
    <scope>NUCLEOTIDE SEQUENCE</scope>
    <source>
        <strain evidence="6">DSM 44724</strain>
    </source>
</reference>
<feature type="region of interest" description="Disordered" evidence="4">
    <location>
        <begin position="1"/>
        <end position="24"/>
    </location>
</feature>
<sequence>MDEALEPQQQEAPQGAPPRATMADVAKRAGVSRTLVSLVLRDRPGAGAATRERVLKAAEELGYRPDSAAQMLARGRSRTLGVLMNLEQPFHAEVVKAIYPAAGQLGYDVLLSAVAPGRDEHMATGALLGHRCEALVLLVSDPESHATERLGGTVPTVVVGRKATTPGVDSVHTAEAKGVRQAVDHLVDLGHRRIVHIDGGKGPGSADRRTAYRAAMRRHRLADEIRVIPGAQDEDAGIAAGMLLLSEDSLPTAVLAANDRCAIGLMHALRSGGVDVPGEVSIVGYDDSNLSHLSHINLTTVRQDATGIAEHAVRHAVERLENGALPGRETVCDAKLVVRASTAQPR</sequence>